<reference evidence="1" key="1">
    <citation type="submission" date="2021-06" db="EMBL/GenBank/DDBJ databases">
        <authorList>
            <person name="Kallberg Y."/>
            <person name="Tangrot J."/>
            <person name="Rosling A."/>
        </authorList>
    </citation>
    <scope>NUCLEOTIDE SEQUENCE</scope>
    <source>
        <strain evidence="1">IL203A</strain>
    </source>
</reference>
<protein>
    <submittedName>
        <fullName evidence="1">14_t:CDS:1</fullName>
    </submittedName>
</protein>
<keyword evidence="2" id="KW-1185">Reference proteome</keyword>
<proteinExistence type="predicted"/>
<feature type="non-terminal residue" evidence="1">
    <location>
        <position position="1"/>
    </location>
</feature>
<organism evidence="1 2">
    <name type="scientific">Dentiscutata heterogama</name>
    <dbReference type="NCBI Taxonomy" id="1316150"/>
    <lineage>
        <taxon>Eukaryota</taxon>
        <taxon>Fungi</taxon>
        <taxon>Fungi incertae sedis</taxon>
        <taxon>Mucoromycota</taxon>
        <taxon>Glomeromycotina</taxon>
        <taxon>Glomeromycetes</taxon>
        <taxon>Diversisporales</taxon>
        <taxon>Gigasporaceae</taxon>
        <taxon>Dentiscutata</taxon>
    </lineage>
</organism>
<gene>
    <name evidence="1" type="ORF">DHETER_LOCUS13354</name>
</gene>
<dbReference type="EMBL" id="CAJVPU010036264">
    <property type="protein sequence ID" value="CAG8729684.1"/>
    <property type="molecule type" value="Genomic_DNA"/>
</dbReference>
<feature type="non-terminal residue" evidence="1">
    <location>
        <position position="50"/>
    </location>
</feature>
<sequence>ILKQHYFEFNSLDKGKVKISISTNGKKTTIQIEKIKQKDKFNQLVEKKLP</sequence>
<dbReference type="Proteomes" id="UP000789702">
    <property type="component" value="Unassembled WGS sequence"/>
</dbReference>
<evidence type="ECO:0000313" key="2">
    <source>
        <dbReference type="Proteomes" id="UP000789702"/>
    </source>
</evidence>
<evidence type="ECO:0000313" key="1">
    <source>
        <dbReference type="EMBL" id="CAG8729684.1"/>
    </source>
</evidence>
<name>A0ACA9PZ60_9GLOM</name>
<comment type="caution">
    <text evidence="1">The sequence shown here is derived from an EMBL/GenBank/DDBJ whole genome shotgun (WGS) entry which is preliminary data.</text>
</comment>
<accession>A0ACA9PZ60</accession>